<gene>
    <name evidence="1" type="ORF">DIZ79_16125</name>
</gene>
<dbReference type="AlphaFoldDB" id="A0A370DNP8"/>
<protein>
    <submittedName>
        <fullName evidence="1">Uncharacterized protein</fullName>
    </submittedName>
</protein>
<reference evidence="1 2" key="1">
    <citation type="journal article" date="2018" name="ISME J.">
        <title>Endosymbiont genomes yield clues of tubeworm success.</title>
        <authorList>
            <person name="Li Y."/>
            <person name="Liles M.R."/>
            <person name="Halanych K.M."/>
        </authorList>
    </citation>
    <scope>NUCLEOTIDE SEQUENCE [LARGE SCALE GENOMIC DNA]</scope>
    <source>
        <strain evidence="1">A1422</strain>
    </source>
</reference>
<evidence type="ECO:0000313" key="1">
    <source>
        <dbReference type="EMBL" id="RDH86535.1"/>
    </source>
</evidence>
<name>A0A370DNP8_9GAMM</name>
<proteinExistence type="predicted"/>
<dbReference type="Proteomes" id="UP000255508">
    <property type="component" value="Unassembled WGS sequence"/>
</dbReference>
<organism evidence="1 2">
    <name type="scientific">endosymbiont of Lamellibrachia luymesi</name>
    <dbReference type="NCBI Taxonomy" id="2200907"/>
    <lineage>
        <taxon>Bacteria</taxon>
        <taxon>Pseudomonadati</taxon>
        <taxon>Pseudomonadota</taxon>
        <taxon>Gammaproteobacteria</taxon>
        <taxon>sulfur-oxidizing symbionts</taxon>
    </lineage>
</organism>
<sequence>MTLFKRLQHLLKERQSNRLRERADAERVAKAIESVVEGTNPKLRGVSSYQKQLQNPVHDLLGKIDDLVSPLPQAITVNQRSYNENDLINALFSNSGQVQQLFSQNRAVRRYFNAKDNLGRTDAFALFFVACKEKTILGTERRGEMLLRDVQQTAVVFSDHQLLAPEPTKEAVRTTLKWTLFENVIKYVKEQISHMKRALSEEEMQAAALNPEQNPNNPEVYLKALIEQLQHPDELIHMHTTPLRISRMGIKLPLDSTAEANQVTLFETAIGSGQPKAVVIVHFLRDEMG</sequence>
<comment type="caution">
    <text evidence="1">The sequence shown here is derived from an EMBL/GenBank/DDBJ whole genome shotgun (WGS) entry which is preliminary data.</text>
</comment>
<evidence type="ECO:0000313" key="2">
    <source>
        <dbReference type="Proteomes" id="UP000255508"/>
    </source>
</evidence>
<accession>A0A370DNP8</accession>
<dbReference type="EMBL" id="QFXD01000285">
    <property type="protein sequence ID" value="RDH86535.1"/>
    <property type="molecule type" value="Genomic_DNA"/>
</dbReference>